<keyword evidence="1" id="KW-0732">Signal</keyword>
<sequence>MKTFKLFLYSLSLWYVTLPPFVECISWTIADQFDMHALDNLSSKQNHELLLRELGQKNFFDLFDHLLLEFMTMITGDDFYRLTENDAENQENHLIAKTMADISFKLPFQKVAYNMISDVLTEAQLEIRVGGKIGDAMTKACQKIHSLFAAHDDYKNTRQLFKNKTARGVYKIYHYEIPKNKDQLREILASLWNTFAFKKTFINFSLFGTTDHPEALAAEGRILRLLENSKNVNLVQSLYGESIDETARALGDIQPWKVNLSSIFRDPSEYRTLWAKKMKEKLDAHPELIEVEKKENV</sequence>
<comment type="caution">
    <text evidence="2">The sequence shown here is derived from an EMBL/GenBank/DDBJ whole genome shotgun (WGS) entry which is preliminary data.</text>
</comment>
<keyword evidence="3" id="KW-1185">Reference proteome</keyword>
<proteinExistence type="predicted"/>
<protein>
    <submittedName>
        <fullName evidence="2">Uncharacterized protein</fullName>
    </submittedName>
</protein>
<evidence type="ECO:0000313" key="3">
    <source>
        <dbReference type="Proteomes" id="UP001367676"/>
    </source>
</evidence>
<feature type="chain" id="PRO_5042929440" evidence="1">
    <location>
        <begin position="25"/>
        <end position="297"/>
    </location>
</feature>
<evidence type="ECO:0000256" key="1">
    <source>
        <dbReference type="SAM" id="SignalP"/>
    </source>
</evidence>
<name>A0AAN9T9H5_9HEMI</name>
<dbReference type="AlphaFoldDB" id="A0AAN9T9H5"/>
<evidence type="ECO:0000313" key="2">
    <source>
        <dbReference type="EMBL" id="KAK7579782.1"/>
    </source>
</evidence>
<dbReference type="Proteomes" id="UP001367676">
    <property type="component" value="Unassembled WGS sequence"/>
</dbReference>
<accession>A0AAN9T9H5</accession>
<feature type="signal peptide" evidence="1">
    <location>
        <begin position="1"/>
        <end position="24"/>
    </location>
</feature>
<gene>
    <name evidence="2" type="ORF">V9T40_000411</name>
</gene>
<dbReference type="EMBL" id="JBBCAQ010000034">
    <property type="protein sequence ID" value="KAK7579782.1"/>
    <property type="molecule type" value="Genomic_DNA"/>
</dbReference>
<organism evidence="2 3">
    <name type="scientific">Parthenolecanium corni</name>
    <dbReference type="NCBI Taxonomy" id="536013"/>
    <lineage>
        <taxon>Eukaryota</taxon>
        <taxon>Metazoa</taxon>
        <taxon>Ecdysozoa</taxon>
        <taxon>Arthropoda</taxon>
        <taxon>Hexapoda</taxon>
        <taxon>Insecta</taxon>
        <taxon>Pterygota</taxon>
        <taxon>Neoptera</taxon>
        <taxon>Paraneoptera</taxon>
        <taxon>Hemiptera</taxon>
        <taxon>Sternorrhyncha</taxon>
        <taxon>Coccoidea</taxon>
        <taxon>Coccidae</taxon>
        <taxon>Parthenolecanium</taxon>
    </lineage>
</organism>
<reference evidence="2 3" key="1">
    <citation type="submission" date="2024-03" db="EMBL/GenBank/DDBJ databases">
        <title>Adaptation during the transition from Ophiocordyceps entomopathogen to insect associate is accompanied by gene loss and intensified selection.</title>
        <authorList>
            <person name="Ward C.M."/>
            <person name="Onetto C.A."/>
            <person name="Borneman A.R."/>
        </authorList>
    </citation>
    <scope>NUCLEOTIDE SEQUENCE [LARGE SCALE GENOMIC DNA]</scope>
    <source>
        <strain evidence="2">AWRI1</strain>
        <tissue evidence="2">Single Adult Female</tissue>
    </source>
</reference>